<evidence type="ECO:0000313" key="2">
    <source>
        <dbReference type="Proteomes" id="UP000192472"/>
    </source>
</evidence>
<name>A0A1W2G8F9_REIFA</name>
<protein>
    <submittedName>
        <fullName evidence="1">Uncharacterized protein</fullName>
    </submittedName>
</protein>
<dbReference type="RefSeq" id="WP_084371607.1">
    <property type="nucleotide sequence ID" value="NZ_FWYF01000001.1"/>
</dbReference>
<proteinExistence type="predicted"/>
<dbReference type="AlphaFoldDB" id="A0A1W2G8F9"/>
<dbReference type="Proteomes" id="UP000192472">
    <property type="component" value="Unassembled WGS sequence"/>
</dbReference>
<dbReference type="STRING" id="692418.SAMN04488029_1336"/>
<dbReference type="EMBL" id="FWYF01000001">
    <property type="protein sequence ID" value="SMD32975.1"/>
    <property type="molecule type" value="Genomic_DNA"/>
</dbReference>
<accession>A0A1W2G8F9</accession>
<dbReference type="OrthoDB" id="1496251at2"/>
<evidence type="ECO:0000313" key="1">
    <source>
        <dbReference type="EMBL" id="SMD32975.1"/>
    </source>
</evidence>
<keyword evidence="2" id="KW-1185">Reference proteome</keyword>
<gene>
    <name evidence="1" type="ORF">SAMN04488029_1336</name>
</gene>
<organism evidence="1 2">
    <name type="scientific">Reichenbachiella faecimaris</name>
    <dbReference type="NCBI Taxonomy" id="692418"/>
    <lineage>
        <taxon>Bacteria</taxon>
        <taxon>Pseudomonadati</taxon>
        <taxon>Bacteroidota</taxon>
        <taxon>Cytophagia</taxon>
        <taxon>Cytophagales</taxon>
        <taxon>Reichenbachiellaceae</taxon>
        <taxon>Reichenbachiella</taxon>
    </lineage>
</organism>
<reference evidence="1 2" key="1">
    <citation type="submission" date="2017-04" db="EMBL/GenBank/DDBJ databases">
        <authorList>
            <person name="Afonso C.L."/>
            <person name="Miller P.J."/>
            <person name="Scott M.A."/>
            <person name="Spackman E."/>
            <person name="Goraichik I."/>
            <person name="Dimitrov K.M."/>
            <person name="Suarez D.L."/>
            <person name="Swayne D.E."/>
        </authorList>
    </citation>
    <scope>NUCLEOTIDE SEQUENCE [LARGE SCALE GENOMIC DNA]</scope>
    <source>
        <strain evidence="1 2">DSM 26133</strain>
    </source>
</reference>
<sequence length="165" mass="18844">MFRKQAGKILLIIFSINALLVATHKGEFWPFSIYPMFSKAGQPWTRALIREVSEVPDSLIWKTYNYPDLPGRPATTEALGIDNIDYSNFVCKTQNWNNQRVEALRYMIGENHIKNKKLLVIKVQGQLTGTSGVSASALPFILFDQQDNHFNPQLDPSIYFSHENP</sequence>